<gene>
    <name evidence="1" type="ORF">AZE42_12075</name>
</gene>
<keyword evidence="2" id="KW-1185">Reference proteome</keyword>
<evidence type="ECO:0000313" key="1">
    <source>
        <dbReference type="EMBL" id="OJA13207.1"/>
    </source>
</evidence>
<dbReference type="Proteomes" id="UP000183567">
    <property type="component" value="Unassembled WGS sequence"/>
</dbReference>
<comment type="caution">
    <text evidence="1">The sequence shown here is derived from an EMBL/GenBank/DDBJ whole genome shotgun (WGS) entry which is preliminary data.</text>
</comment>
<sequence length="44" mass="5183">MDIEDDDADEEFVEETLRSINSISIEEVEDEDSSENLWIRYKSS</sequence>
<dbReference type="EMBL" id="LVVM01004309">
    <property type="protein sequence ID" value="OJA13207.1"/>
    <property type="molecule type" value="Genomic_DNA"/>
</dbReference>
<proteinExistence type="predicted"/>
<evidence type="ECO:0000313" key="2">
    <source>
        <dbReference type="Proteomes" id="UP000183567"/>
    </source>
</evidence>
<accession>A0A1J8PXM2</accession>
<name>A0A1J8PXM2_9AGAM</name>
<organism evidence="1 2">
    <name type="scientific">Rhizopogon vesiculosus</name>
    <dbReference type="NCBI Taxonomy" id="180088"/>
    <lineage>
        <taxon>Eukaryota</taxon>
        <taxon>Fungi</taxon>
        <taxon>Dikarya</taxon>
        <taxon>Basidiomycota</taxon>
        <taxon>Agaricomycotina</taxon>
        <taxon>Agaricomycetes</taxon>
        <taxon>Agaricomycetidae</taxon>
        <taxon>Boletales</taxon>
        <taxon>Suillineae</taxon>
        <taxon>Rhizopogonaceae</taxon>
        <taxon>Rhizopogon</taxon>
    </lineage>
</organism>
<feature type="non-terminal residue" evidence="1">
    <location>
        <position position="44"/>
    </location>
</feature>
<dbReference type="STRING" id="180088.A0A1J8PXM2"/>
<reference evidence="1 2" key="1">
    <citation type="submission" date="2016-03" db="EMBL/GenBank/DDBJ databases">
        <title>Comparative genomics of the ectomycorrhizal sister species Rhizopogon vinicolor and Rhizopogon vesiculosus (Basidiomycota: Boletales) reveals a divergence of the mating type B locus.</title>
        <authorList>
            <person name="Mujic A.B."/>
            <person name="Kuo A."/>
            <person name="Tritt A."/>
            <person name="Lipzen A."/>
            <person name="Chen C."/>
            <person name="Johnson J."/>
            <person name="Sharma A."/>
            <person name="Barry K."/>
            <person name="Grigoriev I.V."/>
            <person name="Spatafora J.W."/>
        </authorList>
    </citation>
    <scope>NUCLEOTIDE SEQUENCE [LARGE SCALE GENOMIC DNA]</scope>
    <source>
        <strain evidence="1 2">AM-OR11-056</strain>
    </source>
</reference>
<dbReference type="AlphaFoldDB" id="A0A1J8PXM2"/>
<protein>
    <submittedName>
        <fullName evidence="1">Uncharacterized protein</fullName>
    </submittedName>
</protein>